<evidence type="ECO:0000313" key="2">
    <source>
        <dbReference type="Proteomes" id="UP000179642"/>
    </source>
</evidence>
<dbReference type="AlphaFoldDB" id="A0A1S2Q242"/>
<comment type="caution">
    <text evidence="1">The sequence shown here is derived from an EMBL/GenBank/DDBJ whole genome shotgun (WGS) entry which is preliminary data.</text>
</comment>
<evidence type="ECO:0000313" key="1">
    <source>
        <dbReference type="EMBL" id="OIJ99872.1"/>
    </source>
</evidence>
<accession>A0A1S2Q242</accession>
<sequence length="68" mass="7495">MLHTRLLRGIGGAPTQARADLRRAAKAGEPVGDELIDALVLPLVEKSVPEWWPSAAPTGWYRRWPVPP</sequence>
<proteinExistence type="predicted"/>
<keyword evidence="2" id="KW-1185">Reference proteome</keyword>
<organism evidence="1 2">
    <name type="scientific">Streptomyces monashensis</name>
    <dbReference type="NCBI Taxonomy" id="1678012"/>
    <lineage>
        <taxon>Bacteria</taxon>
        <taxon>Bacillati</taxon>
        <taxon>Actinomycetota</taxon>
        <taxon>Actinomycetes</taxon>
        <taxon>Kitasatosporales</taxon>
        <taxon>Streptomycetaceae</taxon>
        <taxon>Streptomyces</taxon>
    </lineage>
</organism>
<protein>
    <submittedName>
        <fullName evidence="1">Uncharacterized protein</fullName>
    </submittedName>
</protein>
<name>A0A1S2Q242_9ACTN</name>
<reference evidence="1 2" key="1">
    <citation type="submission" date="2016-10" db="EMBL/GenBank/DDBJ databases">
        <title>Genome sequence of Streptomyces sp. MUSC 1.</title>
        <authorList>
            <person name="Lee L.-H."/>
            <person name="Ser H.-L."/>
            <person name="Law J.W.-F."/>
        </authorList>
    </citation>
    <scope>NUCLEOTIDE SEQUENCE [LARGE SCALE GENOMIC DNA]</scope>
    <source>
        <strain evidence="1 2">MUSC 1</strain>
    </source>
</reference>
<dbReference type="EMBL" id="MLYO01000049">
    <property type="protein sequence ID" value="OIJ99872.1"/>
    <property type="molecule type" value="Genomic_DNA"/>
</dbReference>
<gene>
    <name evidence="1" type="ORF">BIV23_28025</name>
</gene>
<dbReference type="Proteomes" id="UP000179642">
    <property type="component" value="Unassembled WGS sequence"/>
</dbReference>